<dbReference type="GeneID" id="111108610"/>
<evidence type="ECO:0000313" key="3">
    <source>
        <dbReference type="Proteomes" id="UP000694844"/>
    </source>
</evidence>
<dbReference type="Gene3D" id="2.170.140.10">
    <property type="entry name" value="Chitin binding domain"/>
    <property type="match status" value="2"/>
</dbReference>
<dbReference type="GO" id="GO:0005576">
    <property type="term" value="C:extracellular region"/>
    <property type="evidence" value="ECO:0007669"/>
    <property type="project" value="InterPro"/>
</dbReference>
<keyword evidence="1" id="KW-0732">Signal</keyword>
<feature type="signal peptide" evidence="1">
    <location>
        <begin position="1"/>
        <end position="19"/>
    </location>
</feature>
<organism evidence="3 4">
    <name type="scientific">Crassostrea virginica</name>
    <name type="common">Eastern oyster</name>
    <dbReference type="NCBI Taxonomy" id="6565"/>
    <lineage>
        <taxon>Eukaryota</taxon>
        <taxon>Metazoa</taxon>
        <taxon>Spiralia</taxon>
        <taxon>Lophotrochozoa</taxon>
        <taxon>Mollusca</taxon>
        <taxon>Bivalvia</taxon>
        <taxon>Autobranchia</taxon>
        <taxon>Pteriomorphia</taxon>
        <taxon>Ostreida</taxon>
        <taxon>Ostreoidea</taxon>
        <taxon>Ostreidae</taxon>
        <taxon>Crassostrea</taxon>
    </lineage>
</organism>
<gene>
    <name evidence="4" type="primary">LOC111108610</name>
</gene>
<accession>A0A8B8BA48</accession>
<name>A0A8B8BA48_CRAVI</name>
<dbReference type="SUPFAM" id="SSF57625">
    <property type="entry name" value="Invertebrate chitin-binding proteins"/>
    <property type="match status" value="2"/>
</dbReference>
<dbReference type="PROSITE" id="PS50940">
    <property type="entry name" value="CHIT_BIND_II"/>
    <property type="match status" value="2"/>
</dbReference>
<dbReference type="InterPro" id="IPR036508">
    <property type="entry name" value="Chitin-bd_dom_sf"/>
</dbReference>
<dbReference type="Proteomes" id="UP000694844">
    <property type="component" value="Chromosome 8"/>
</dbReference>
<protein>
    <submittedName>
        <fullName evidence="4">Uncharacterized protein LOC111108610</fullName>
    </submittedName>
</protein>
<sequence>MKMIWNIVFVYLWTVFVIPAEFRKLCPASVQTPIRIKDPDDCTKYHLCVDMREFIVTCPEHYVVNERSLKCVPEGSVFDTCPAEEKWRRDLCLRYPNITLQHPYNCAKYLVCDPAAPKGSMARIEECDFPYLYSPVSGRCKHYSVVQCGQRFQPKSHCEYDKYLCKHAHCPPCFLRHPSCHGLPEGLNPWPGREGTPFFLVCREGRVRYSGQCPDTPTSHQVFDPYRNICVEKHPKDNSD</sequence>
<reference evidence="4" key="1">
    <citation type="submission" date="2025-08" db="UniProtKB">
        <authorList>
            <consortium name="RefSeq"/>
        </authorList>
    </citation>
    <scope>IDENTIFICATION</scope>
    <source>
        <tissue evidence="4">Whole sample</tissue>
    </source>
</reference>
<dbReference type="KEGG" id="cvn:111108610"/>
<dbReference type="InterPro" id="IPR002557">
    <property type="entry name" value="Chitin-bd_dom"/>
</dbReference>
<dbReference type="RefSeq" id="XP_022300302.1">
    <property type="nucleotide sequence ID" value="XM_022444594.1"/>
</dbReference>
<keyword evidence="3" id="KW-1185">Reference proteome</keyword>
<dbReference type="Pfam" id="PF01607">
    <property type="entry name" value="CBM_14"/>
    <property type="match status" value="1"/>
</dbReference>
<feature type="domain" description="Chitin-binding type-2" evidence="2">
    <location>
        <begin position="23"/>
        <end position="83"/>
    </location>
</feature>
<feature type="chain" id="PRO_5034663682" evidence="1">
    <location>
        <begin position="20"/>
        <end position="240"/>
    </location>
</feature>
<evidence type="ECO:0000259" key="2">
    <source>
        <dbReference type="PROSITE" id="PS50940"/>
    </source>
</evidence>
<feature type="domain" description="Chitin-binding type-2" evidence="2">
    <location>
        <begin position="89"/>
        <end position="150"/>
    </location>
</feature>
<dbReference type="GO" id="GO:0008061">
    <property type="term" value="F:chitin binding"/>
    <property type="evidence" value="ECO:0007669"/>
    <property type="project" value="InterPro"/>
</dbReference>
<evidence type="ECO:0000313" key="4">
    <source>
        <dbReference type="RefSeq" id="XP_022300302.1"/>
    </source>
</evidence>
<proteinExistence type="predicted"/>
<dbReference type="AlphaFoldDB" id="A0A8B8BA48"/>
<dbReference type="SMART" id="SM00494">
    <property type="entry name" value="ChtBD2"/>
    <property type="match status" value="2"/>
</dbReference>
<dbReference type="OrthoDB" id="6076033at2759"/>
<evidence type="ECO:0000256" key="1">
    <source>
        <dbReference type="SAM" id="SignalP"/>
    </source>
</evidence>